<dbReference type="EMBL" id="OX395142">
    <property type="protein sequence ID" value="CAI5796605.1"/>
    <property type="molecule type" value="Genomic_DNA"/>
</dbReference>
<sequence>GKWDVSGPVICLPDPNKPQFGKISFVAQGNVSDMAYYIGSEPMSVNFCALAYQVV</sequence>
<feature type="non-terminal residue" evidence="1">
    <location>
        <position position="1"/>
    </location>
</feature>
<gene>
    <name evidence="1" type="ORF">PODLI_1B038837</name>
</gene>
<proteinExistence type="predicted"/>
<accession>A0AA35LHX2</accession>
<evidence type="ECO:0000313" key="2">
    <source>
        <dbReference type="Proteomes" id="UP001178461"/>
    </source>
</evidence>
<dbReference type="AlphaFoldDB" id="A0AA35LHX2"/>
<organism evidence="1 2">
    <name type="scientific">Podarcis lilfordi</name>
    <name type="common">Lilford's wall lizard</name>
    <dbReference type="NCBI Taxonomy" id="74358"/>
    <lineage>
        <taxon>Eukaryota</taxon>
        <taxon>Metazoa</taxon>
        <taxon>Chordata</taxon>
        <taxon>Craniata</taxon>
        <taxon>Vertebrata</taxon>
        <taxon>Euteleostomi</taxon>
        <taxon>Lepidosauria</taxon>
        <taxon>Squamata</taxon>
        <taxon>Bifurcata</taxon>
        <taxon>Unidentata</taxon>
        <taxon>Episquamata</taxon>
        <taxon>Laterata</taxon>
        <taxon>Lacertibaenia</taxon>
        <taxon>Lacertidae</taxon>
        <taxon>Podarcis</taxon>
    </lineage>
</organism>
<keyword evidence="2" id="KW-1185">Reference proteome</keyword>
<protein>
    <submittedName>
        <fullName evidence="1">Uncharacterized protein</fullName>
    </submittedName>
</protein>
<name>A0AA35LHX2_9SAUR</name>
<reference evidence="1" key="1">
    <citation type="submission" date="2022-12" db="EMBL/GenBank/DDBJ databases">
        <authorList>
            <person name="Alioto T."/>
            <person name="Alioto T."/>
            <person name="Gomez Garrido J."/>
        </authorList>
    </citation>
    <scope>NUCLEOTIDE SEQUENCE</scope>
</reference>
<dbReference type="Proteomes" id="UP001178461">
    <property type="component" value="Chromosome 17"/>
</dbReference>
<evidence type="ECO:0000313" key="1">
    <source>
        <dbReference type="EMBL" id="CAI5796605.1"/>
    </source>
</evidence>